<keyword evidence="2" id="KW-0548">Nucleotidyltransferase</keyword>
<sequence length="243" mass="27197">MYYKLSELANVLNEMATQILCVSEHWLKSEQLAISNITGCKCTTIFCRQQFSHGGVVIYVKSEQLAISNITGYKCTTIFCRQQFSHGGVVIYVKNGYITHQELDLSDLVNEKVFEAVCILCDNLAVICLYRSPSGDINEFCDKLDQCIQRVSSKKKTTNILNYKSATDLNGKNLVNILQENGLYTITNSSTRVTNTSKSAIDHIITNIDCKKYESKCNIETGLSDHFMQCTSVTNVPISKPVT</sequence>
<accession>A0AAE1LHM7</accession>
<keyword evidence="3" id="KW-1185">Reference proteome</keyword>
<dbReference type="AlphaFoldDB" id="A0AAE1LHM7"/>
<reference evidence="2" key="2">
    <citation type="journal article" date="2023" name="BMC Genomics">
        <title>Pest status, molecular evolution, and epigenetic factors derived from the genome assembly of Frankliniella fusca, a thysanopteran phytovirus vector.</title>
        <authorList>
            <person name="Catto M.A."/>
            <person name="Labadie P.E."/>
            <person name="Jacobson A.L."/>
            <person name="Kennedy G.G."/>
            <person name="Srinivasan R."/>
            <person name="Hunt B.G."/>
        </authorList>
    </citation>
    <scope>NUCLEOTIDE SEQUENCE</scope>
    <source>
        <strain evidence="2">PL_HMW_Pooled</strain>
    </source>
</reference>
<evidence type="ECO:0000259" key="1">
    <source>
        <dbReference type="Pfam" id="PF14529"/>
    </source>
</evidence>
<organism evidence="2 3">
    <name type="scientific">Frankliniella fusca</name>
    <dbReference type="NCBI Taxonomy" id="407009"/>
    <lineage>
        <taxon>Eukaryota</taxon>
        <taxon>Metazoa</taxon>
        <taxon>Ecdysozoa</taxon>
        <taxon>Arthropoda</taxon>
        <taxon>Hexapoda</taxon>
        <taxon>Insecta</taxon>
        <taxon>Pterygota</taxon>
        <taxon>Neoptera</taxon>
        <taxon>Paraneoptera</taxon>
        <taxon>Thysanoptera</taxon>
        <taxon>Terebrantia</taxon>
        <taxon>Thripoidea</taxon>
        <taxon>Thripidae</taxon>
        <taxon>Frankliniella</taxon>
    </lineage>
</organism>
<protein>
    <submittedName>
        <fullName evidence="2">Nicotinamide/nicotinic acid mononucleotide adenylyltransferase 2</fullName>
    </submittedName>
</protein>
<dbReference type="InterPro" id="IPR005135">
    <property type="entry name" value="Endo/exonuclease/phosphatase"/>
</dbReference>
<dbReference type="Pfam" id="PF14529">
    <property type="entry name" value="Exo_endo_phos_2"/>
    <property type="match status" value="1"/>
</dbReference>
<dbReference type="Gene3D" id="3.60.10.10">
    <property type="entry name" value="Endonuclease/exonuclease/phosphatase"/>
    <property type="match status" value="1"/>
</dbReference>
<dbReference type="EMBL" id="JAHWGI010000985">
    <property type="protein sequence ID" value="KAK3920013.1"/>
    <property type="molecule type" value="Genomic_DNA"/>
</dbReference>
<evidence type="ECO:0000313" key="2">
    <source>
        <dbReference type="EMBL" id="KAK3920013.1"/>
    </source>
</evidence>
<proteinExistence type="predicted"/>
<keyword evidence="2" id="KW-0808">Transferase</keyword>
<comment type="caution">
    <text evidence="2">The sequence shown here is derived from an EMBL/GenBank/DDBJ whole genome shotgun (WGS) entry which is preliminary data.</text>
</comment>
<evidence type="ECO:0000313" key="3">
    <source>
        <dbReference type="Proteomes" id="UP001219518"/>
    </source>
</evidence>
<gene>
    <name evidence="2" type="ORF">KUF71_009300</name>
</gene>
<feature type="domain" description="Endonuclease/exonuclease/phosphatase" evidence="1">
    <location>
        <begin position="126"/>
        <end position="227"/>
    </location>
</feature>
<dbReference type="SUPFAM" id="SSF56219">
    <property type="entry name" value="DNase I-like"/>
    <property type="match status" value="1"/>
</dbReference>
<reference evidence="2" key="1">
    <citation type="submission" date="2021-07" db="EMBL/GenBank/DDBJ databases">
        <authorList>
            <person name="Catto M.A."/>
            <person name="Jacobson A."/>
            <person name="Kennedy G."/>
            <person name="Labadie P."/>
            <person name="Hunt B.G."/>
            <person name="Srinivasan R."/>
        </authorList>
    </citation>
    <scope>NUCLEOTIDE SEQUENCE</scope>
    <source>
        <strain evidence="2">PL_HMW_Pooled</strain>
        <tissue evidence="2">Head</tissue>
    </source>
</reference>
<dbReference type="Proteomes" id="UP001219518">
    <property type="component" value="Unassembled WGS sequence"/>
</dbReference>
<dbReference type="GO" id="GO:0016779">
    <property type="term" value="F:nucleotidyltransferase activity"/>
    <property type="evidence" value="ECO:0007669"/>
    <property type="project" value="UniProtKB-KW"/>
</dbReference>
<dbReference type="InterPro" id="IPR036691">
    <property type="entry name" value="Endo/exonu/phosph_ase_sf"/>
</dbReference>
<name>A0AAE1LHM7_9NEOP</name>